<name>A0A921E6U6_9HYPH</name>
<protein>
    <submittedName>
        <fullName evidence="3">Porin family protein</fullName>
    </submittedName>
</protein>
<keyword evidence="2" id="KW-0732">Signal</keyword>
<dbReference type="AlphaFoldDB" id="A0A921E6U6"/>
<evidence type="ECO:0000313" key="3">
    <source>
        <dbReference type="EMBL" id="HJE25966.1"/>
    </source>
</evidence>
<evidence type="ECO:0000313" key="4">
    <source>
        <dbReference type="Proteomes" id="UP000742631"/>
    </source>
</evidence>
<dbReference type="InterPro" id="IPR051692">
    <property type="entry name" value="OMP-like"/>
</dbReference>
<feature type="chain" id="PRO_5038079074" evidence="2">
    <location>
        <begin position="23"/>
        <end position="297"/>
    </location>
</feature>
<dbReference type="EMBL" id="DYYG01000063">
    <property type="protein sequence ID" value="HJE25966.1"/>
    <property type="molecule type" value="Genomic_DNA"/>
</dbReference>
<evidence type="ECO:0000256" key="1">
    <source>
        <dbReference type="ARBA" id="ARBA00038306"/>
    </source>
</evidence>
<dbReference type="PANTHER" id="PTHR34001:SF3">
    <property type="entry name" value="BLL7405 PROTEIN"/>
    <property type="match status" value="1"/>
</dbReference>
<reference evidence="3" key="2">
    <citation type="submission" date="2021-09" db="EMBL/GenBank/DDBJ databases">
        <authorList>
            <person name="Gilroy R."/>
        </authorList>
    </citation>
    <scope>NUCLEOTIDE SEQUENCE</scope>
    <source>
        <strain evidence="3">316</strain>
    </source>
</reference>
<dbReference type="SUPFAM" id="SSF56925">
    <property type="entry name" value="OMPA-like"/>
    <property type="match status" value="1"/>
</dbReference>
<dbReference type="InterPro" id="IPR011250">
    <property type="entry name" value="OMP/PagP_B-barrel"/>
</dbReference>
<accession>A0A921E6U6</accession>
<dbReference type="Gene3D" id="2.40.160.20">
    <property type="match status" value="1"/>
</dbReference>
<dbReference type="PANTHER" id="PTHR34001">
    <property type="entry name" value="BLL7405 PROTEIN"/>
    <property type="match status" value="1"/>
</dbReference>
<gene>
    <name evidence="3" type="ORF">K8W01_20145</name>
</gene>
<evidence type="ECO:0000256" key="2">
    <source>
        <dbReference type="SAM" id="SignalP"/>
    </source>
</evidence>
<sequence length="297" mass="30722">MKSFLRAGTAIAGIAFAGSALAADLPRRAAPPPVFQPVPVFTWTGFYAGFNAGYGFGTGDNNNNPTVIGVNGASGLVAPGGTAVVAFNNRRSDEGFVGGGQIGYNYQFTPGSGVVIGVEADAQYVDFGRDRNRFAVAPGSSAFLAGTQIFNPNGLSGLDFFGTVRGRLGYAFDRTLVYGTGGFAYGSGGGSDFGLPNGSSDDFRTGWTAGGGIEYALPTDSFLNFFKSSAVTLKVEGLYVNLDRGNRLNGAFGATPAGNLVYTTSPGVVLASGNLARQRETEFAVVRAGLNYKFGSY</sequence>
<organism evidence="3 4">
    <name type="scientific">Methylorubrum populi</name>
    <dbReference type="NCBI Taxonomy" id="223967"/>
    <lineage>
        <taxon>Bacteria</taxon>
        <taxon>Pseudomonadati</taxon>
        <taxon>Pseudomonadota</taxon>
        <taxon>Alphaproteobacteria</taxon>
        <taxon>Hyphomicrobiales</taxon>
        <taxon>Methylobacteriaceae</taxon>
        <taxon>Methylorubrum</taxon>
    </lineage>
</organism>
<comment type="caution">
    <text evidence="3">The sequence shown here is derived from an EMBL/GenBank/DDBJ whole genome shotgun (WGS) entry which is preliminary data.</text>
</comment>
<dbReference type="Proteomes" id="UP000742631">
    <property type="component" value="Unassembled WGS sequence"/>
</dbReference>
<comment type="similarity">
    <text evidence="1">Belongs to the Omp25/RopB family.</text>
</comment>
<proteinExistence type="inferred from homology"/>
<reference evidence="3" key="1">
    <citation type="journal article" date="2021" name="PeerJ">
        <title>Extensive microbial diversity within the chicken gut microbiome revealed by metagenomics and culture.</title>
        <authorList>
            <person name="Gilroy R."/>
            <person name="Ravi A."/>
            <person name="Getino M."/>
            <person name="Pursley I."/>
            <person name="Horton D.L."/>
            <person name="Alikhan N.F."/>
            <person name="Baker D."/>
            <person name="Gharbi K."/>
            <person name="Hall N."/>
            <person name="Watson M."/>
            <person name="Adriaenssens E.M."/>
            <person name="Foster-Nyarko E."/>
            <person name="Jarju S."/>
            <person name="Secka A."/>
            <person name="Antonio M."/>
            <person name="Oren A."/>
            <person name="Chaudhuri R.R."/>
            <person name="La Ragione R."/>
            <person name="Hildebrand F."/>
            <person name="Pallen M.J."/>
        </authorList>
    </citation>
    <scope>NUCLEOTIDE SEQUENCE</scope>
    <source>
        <strain evidence="3">316</strain>
    </source>
</reference>
<feature type="signal peptide" evidence="2">
    <location>
        <begin position="1"/>
        <end position="22"/>
    </location>
</feature>